<protein>
    <submittedName>
        <fullName evidence="2">Uncharacterized protein</fullName>
    </submittedName>
</protein>
<comment type="caution">
    <text evidence="2">The sequence shown here is derived from an EMBL/GenBank/DDBJ whole genome shotgun (WGS) entry which is preliminary data.</text>
</comment>
<evidence type="ECO:0000256" key="1">
    <source>
        <dbReference type="SAM" id="MobiDB-lite"/>
    </source>
</evidence>
<dbReference type="EMBL" id="LAZR01000062">
    <property type="protein sequence ID" value="KKN96835.1"/>
    <property type="molecule type" value="Genomic_DNA"/>
</dbReference>
<sequence>MADKCDPKGGGWCPSMERNLGEATPRTKGLAVLMLTDVKTGQQQLRGPYYKQKASDQGTMFNFCPWCGVDLTPMHAGINL</sequence>
<reference evidence="2" key="1">
    <citation type="journal article" date="2015" name="Nature">
        <title>Complex archaea that bridge the gap between prokaryotes and eukaryotes.</title>
        <authorList>
            <person name="Spang A."/>
            <person name="Saw J.H."/>
            <person name="Jorgensen S.L."/>
            <person name="Zaremba-Niedzwiedzka K."/>
            <person name="Martijn J."/>
            <person name="Lind A.E."/>
            <person name="van Eijk R."/>
            <person name="Schleper C."/>
            <person name="Guy L."/>
            <person name="Ettema T.J."/>
        </authorList>
    </citation>
    <scope>NUCLEOTIDE SEQUENCE</scope>
</reference>
<proteinExistence type="predicted"/>
<organism evidence="2">
    <name type="scientific">marine sediment metagenome</name>
    <dbReference type="NCBI Taxonomy" id="412755"/>
    <lineage>
        <taxon>unclassified sequences</taxon>
        <taxon>metagenomes</taxon>
        <taxon>ecological metagenomes</taxon>
    </lineage>
</organism>
<evidence type="ECO:0000313" key="2">
    <source>
        <dbReference type="EMBL" id="KKN96835.1"/>
    </source>
</evidence>
<dbReference type="AlphaFoldDB" id="A0A0F9UUX5"/>
<accession>A0A0F9UUX5</accession>
<gene>
    <name evidence="2" type="ORF">LCGC14_0164790</name>
</gene>
<feature type="region of interest" description="Disordered" evidence="1">
    <location>
        <begin position="1"/>
        <end position="20"/>
    </location>
</feature>
<name>A0A0F9UUX5_9ZZZZ</name>